<evidence type="ECO:0000259" key="9">
    <source>
        <dbReference type="Pfam" id="PF00497"/>
    </source>
</evidence>
<comment type="subcellular location">
    <subcellularLocation>
        <location evidence="1">Cell membrane</location>
        <topology evidence="1">Multi-pass membrane protein</topology>
    </subcellularLocation>
</comment>
<feature type="transmembrane region" description="Helical" evidence="8">
    <location>
        <begin position="444"/>
        <end position="469"/>
    </location>
</feature>
<dbReference type="Pfam" id="PF00497">
    <property type="entry name" value="SBP_bac_3"/>
    <property type="match status" value="1"/>
</dbReference>
<evidence type="ECO:0000313" key="11">
    <source>
        <dbReference type="Proteomes" id="UP000494163"/>
    </source>
</evidence>
<feature type="transmembrane region" description="Helical" evidence="8">
    <location>
        <begin position="513"/>
        <end position="532"/>
    </location>
</feature>
<evidence type="ECO:0000256" key="3">
    <source>
        <dbReference type="ARBA" id="ARBA00022692"/>
    </source>
</evidence>
<keyword evidence="11" id="KW-1185">Reference proteome</keyword>
<dbReference type="STRING" id="30019.A0A0M4EE52"/>
<evidence type="ECO:0000256" key="7">
    <source>
        <dbReference type="ARBA" id="ARBA00023180"/>
    </source>
</evidence>
<evidence type="ECO:0000256" key="5">
    <source>
        <dbReference type="ARBA" id="ARBA00023136"/>
    </source>
</evidence>
<evidence type="ECO:0000256" key="4">
    <source>
        <dbReference type="ARBA" id="ARBA00022989"/>
    </source>
</evidence>
<dbReference type="Gene3D" id="3.40.190.10">
    <property type="entry name" value="Periplasmic binding protein-like II"/>
    <property type="match status" value="1"/>
</dbReference>
<keyword evidence="7" id="KW-0325">Glycoprotein</keyword>
<feature type="transmembrane region" description="Helical" evidence="8">
    <location>
        <begin position="700"/>
        <end position="726"/>
    </location>
</feature>
<dbReference type="GO" id="GO:0005886">
    <property type="term" value="C:plasma membrane"/>
    <property type="evidence" value="ECO:0007669"/>
    <property type="project" value="UniProtKB-SubCell"/>
</dbReference>
<evidence type="ECO:0000256" key="2">
    <source>
        <dbReference type="ARBA" id="ARBA00022475"/>
    </source>
</evidence>
<keyword evidence="6" id="KW-0675">Receptor</keyword>
<keyword evidence="4 8" id="KW-1133">Transmembrane helix</keyword>
<dbReference type="OMA" id="GHMQKWA"/>
<evidence type="ECO:0000256" key="8">
    <source>
        <dbReference type="SAM" id="Phobius"/>
    </source>
</evidence>
<dbReference type="PANTHER" id="PTHR42643">
    <property type="entry name" value="IONOTROPIC RECEPTOR 20A-RELATED"/>
    <property type="match status" value="1"/>
</dbReference>
<accession>A0A0M4EE52</accession>
<proteinExistence type="predicted"/>
<keyword evidence="5 8" id="KW-0472">Membrane</keyword>
<evidence type="ECO:0000313" key="10">
    <source>
        <dbReference type="EMBL" id="ALC46216.1"/>
    </source>
</evidence>
<dbReference type="InterPro" id="IPR001638">
    <property type="entry name" value="Solute-binding_3/MltF_N"/>
</dbReference>
<dbReference type="Proteomes" id="UP000494163">
    <property type="component" value="Chromosome 3R"/>
</dbReference>
<dbReference type="InterPro" id="IPR052192">
    <property type="entry name" value="Insect_Ionotropic_Sensory_Rcpt"/>
</dbReference>
<evidence type="ECO:0000256" key="1">
    <source>
        <dbReference type="ARBA" id="ARBA00004651"/>
    </source>
</evidence>
<keyword evidence="3 8" id="KW-0812">Transmembrane</keyword>
<dbReference type="AlphaFoldDB" id="A0A0M4EE52"/>
<dbReference type="Gene3D" id="1.10.287.70">
    <property type="match status" value="1"/>
</dbReference>
<dbReference type="OrthoDB" id="6614738at2759"/>
<protein>
    <submittedName>
        <fullName evidence="10">Ir87a</fullName>
    </submittedName>
</protein>
<dbReference type="EMBL" id="CP012526">
    <property type="protein sequence ID" value="ALC46216.1"/>
    <property type="molecule type" value="Genomic_DNA"/>
</dbReference>
<organism evidence="10 11">
    <name type="scientific">Drosophila busckii</name>
    <name type="common">Fruit fly</name>
    <dbReference type="NCBI Taxonomy" id="30019"/>
    <lineage>
        <taxon>Eukaryota</taxon>
        <taxon>Metazoa</taxon>
        <taxon>Ecdysozoa</taxon>
        <taxon>Arthropoda</taxon>
        <taxon>Hexapoda</taxon>
        <taxon>Insecta</taxon>
        <taxon>Pterygota</taxon>
        <taxon>Neoptera</taxon>
        <taxon>Endopterygota</taxon>
        <taxon>Diptera</taxon>
        <taxon>Brachycera</taxon>
        <taxon>Muscomorpha</taxon>
        <taxon>Ephydroidea</taxon>
        <taxon>Drosophilidae</taxon>
        <taxon>Drosophila</taxon>
    </lineage>
</organism>
<keyword evidence="2" id="KW-1003">Cell membrane</keyword>
<feature type="domain" description="Solute-binding protein family 3/N-terminal" evidence="9">
    <location>
        <begin position="356"/>
        <end position="435"/>
    </location>
</feature>
<name>A0A0M4EE52_DROBS</name>
<feature type="transmembrane region" description="Helical" evidence="8">
    <location>
        <begin position="12"/>
        <end position="32"/>
    </location>
</feature>
<gene>
    <name evidence="10" type="ORF">Dbus_chr3Rg966</name>
</gene>
<sequence length="744" mass="84616">MSTQHLQYVSWRVGVALLLLPIAVSGFGMNLMKLPVEDKSQAACVLALLQKYFHSAQNLSGAVLCLSVTPQALDVQQALLRELNGQPAQPWSLLITTPSAKHADAWRMAEKPQCYFLVVDNLENEDFEEIFAQWRNMLNWNPLAQFVVYLSAVEETDEEMTDLMVEILLTFMNNKLLNINIIGQSEENGAYFVKSVFPYHVDNNCGKRVINVDTLDACYYETAVEAYEEQEEEQYDEELDVGNAIGAFNSDELMANSSAPTTTIEEYVRAKFKDKIPSDLSGCPIRAAFRGPWEPYIFPSSEQPTTDTAYYEQAEDAGEASNSSETNMEYDYAASYDNSADNADTKDGTDSDQTLSKQQLTGIDFQLLQTIAERLHVSINFKSQSSNVFHLFQQLMENEIDIIVGGIDEDPSISQFVSSSIPYHQDDLTWCVAKAKYKNNFFNFLASFHVNSWLLLLLFILSCSLAVLAAQHVSGVHLKNLQNYLAICLRMLGILLTQSLNISTSSLPRTMRLLFGLAFFTAFIFSNTYQSFLISTLTTPTRQAQISHLQQIYSNRMTIMVNSANVRHLNKQGEIFKYIREKFQMCYNFVHCLNDAADNEALAVAVSRQHAFYNARVPRNRLYCFDRRESLYVYQVIMLLPKQYHLLPSINSIIQHVIESGHLQKWARDLDLVRMIHERVERTAQEAAFRALTLAEFQGAFAFASGLLLLASSVCGLERLVYWLVISKRTRLRLLRCLHRRLAR</sequence>
<dbReference type="SUPFAM" id="SSF53850">
    <property type="entry name" value="Periplasmic binding protein-like II"/>
    <property type="match status" value="1"/>
</dbReference>
<dbReference type="PANTHER" id="PTHR42643:SF30">
    <property type="entry name" value="IONOTROPIC RECEPTOR 40A-RELATED"/>
    <property type="match status" value="1"/>
</dbReference>
<evidence type="ECO:0000256" key="6">
    <source>
        <dbReference type="ARBA" id="ARBA00023170"/>
    </source>
</evidence>
<reference evidence="10 11" key="1">
    <citation type="submission" date="2015-08" db="EMBL/GenBank/DDBJ databases">
        <title>Ancestral chromatin configuration constrains chromatin evolution on differentiating sex chromosomes in Drosophila.</title>
        <authorList>
            <person name="Zhou Q."/>
            <person name="Bachtrog D."/>
        </authorList>
    </citation>
    <scope>NUCLEOTIDE SEQUENCE [LARGE SCALE GENOMIC DNA]</scope>
    <source>
        <tissue evidence="10">Whole larvae</tissue>
    </source>
</reference>